<feature type="binding site" evidence="9">
    <location>
        <position position="89"/>
    </location>
    <ligand>
        <name>[4Fe-4S] cluster</name>
        <dbReference type="ChEBI" id="CHEBI:49883"/>
        <label>1</label>
    </ligand>
</feature>
<dbReference type="PROSITE" id="PS00198">
    <property type="entry name" value="4FE4S_FER_1"/>
    <property type="match status" value="1"/>
</dbReference>
<feature type="binding site" evidence="9">
    <location>
        <position position="93"/>
    </location>
    <ligand>
        <name>[4Fe-4S] cluster</name>
        <dbReference type="ChEBI" id="CHEBI:49883"/>
        <label>2</label>
    </ligand>
</feature>
<dbReference type="PANTHER" id="PTHR10849:SF20">
    <property type="entry name" value="NADH DEHYDROGENASE [UBIQUINONE] IRON-SULFUR PROTEIN 8, MITOCHONDRIAL"/>
    <property type="match status" value="1"/>
</dbReference>
<evidence type="ECO:0000256" key="1">
    <source>
        <dbReference type="ARBA" id="ARBA00010277"/>
    </source>
</evidence>
<dbReference type="HAMAP" id="MF_01351">
    <property type="entry name" value="NDH1_NuoI"/>
    <property type="match status" value="1"/>
</dbReference>
<evidence type="ECO:0000313" key="12">
    <source>
        <dbReference type="EMBL" id="TLE00707.1"/>
    </source>
</evidence>
<dbReference type="InterPro" id="IPR017900">
    <property type="entry name" value="4Fe4S_Fe_S_CS"/>
</dbReference>
<dbReference type="Proteomes" id="UP000029707">
    <property type="component" value="Unassembled WGS sequence"/>
</dbReference>
<feature type="domain" description="4Fe-4S ferredoxin-type" evidence="11">
    <location>
        <begin position="113"/>
        <end position="142"/>
    </location>
</feature>
<dbReference type="GO" id="GO:0048038">
    <property type="term" value="F:quinone binding"/>
    <property type="evidence" value="ECO:0007669"/>
    <property type="project" value="UniProtKB-KW"/>
</dbReference>
<feature type="binding site" evidence="9">
    <location>
        <position position="128"/>
    </location>
    <ligand>
        <name>[4Fe-4S] cluster</name>
        <dbReference type="ChEBI" id="CHEBI:49883"/>
        <label>2</label>
    </ligand>
</feature>
<evidence type="ECO:0000259" key="11">
    <source>
        <dbReference type="PROSITE" id="PS51379"/>
    </source>
</evidence>
<feature type="domain" description="4Fe-4S ferredoxin-type" evidence="11">
    <location>
        <begin position="74"/>
        <end position="103"/>
    </location>
</feature>
<dbReference type="OrthoDB" id="9808559at2"/>
<evidence type="ECO:0000256" key="5">
    <source>
        <dbReference type="ARBA" id="ARBA00022737"/>
    </source>
</evidence>
<feature type="region of interest" description="Disordered" evidence="10">
    <location>
        <begin position="194"/>
        <end position="218"/>
    </location>
</feature>
<dbReference type="GO" id="GO:0005886">
    <property type="term" value="C:plasma membrane"/>
    <property type="evidence" value="ECO:0007669"/>
    <property type="project" value="UniProtKB-SubCell"/>
</dbReference>
<dbReference type="NCBIfam" id="TIGR01971">
    <property type="entry name" value="NuoI"/>
    <property type="match status" value="1"/>
</dbReference>
<keyword evidence="4 9" id="KW-0479">Metal-binding</keyword>
<dbReference type="EC" id="7.1.1.-" evidence="9"/>
<dbReference type="SUPFAM" id="SSF46548">
    <property type="entry name" value="alpha-helical ferredoxin"/>
    <property type="match status" value="1"/>
</dbReference>
<keyword evidence="9" id="KW-1003">Cell membrane</keyword>
<evidence type="ECO:0000313" key="13">
    <source>
        <dbReference type="Proteomes" id="UP000029707"/>
    </source>
</evidence>
<comment type="catalytic activity">
    <reaction evidence="9">
        <text>a quinone + NADH + 5 H(+)(in) = a quinol + NAD(+) + 4 H(+)(out)</text>
        <dbReference type="Rhea" id="RHEA:57888"/>
        <dbReference type="ChEBI" id="CHEBI:15378"/>
        <dbReference type="ChEBI" id="CHEBI:24646"/>
        <dbReference type="ChEBI" id="CHEBI:57540"/>
        <dbReference type="ChEBI" id="CHEBI:57945"/>
        <dbReference type="ChEBI" id="CHEBI:132124"/>
    </reaction>
</comment>
<dbReference type="AlphaFoldDB" id="A0A4U8TK46"/>
<dbReference type="PROSITE" id="PS51379">
    <property type="entry name" value="4FE4S_FER_2"/>
    <property type="match status" value="2"/>
</dbReference>
<dbReference type="GO" id="GO:0005506">
    <property type="term" value="F:iron ion binding"/>
    <property type="evidence" value="ECO:0007669"/>
    <property type="project" value="UniProtKB-UniRule"/>
</dbReference>
<protein>
    <recommendedName>
        <fullName evidence="9">NADH-quinone oxidoreductase subunit I</fullName>
        <ecNumber evidence="9">7.1.1.-</ecNumber>
    </recommendedName>
    <alternativeName>
        <fullName evidence="9">NADH dehydrogenase I subunit I</fullName>
    </alternativeName>
    <alternativeName>
        <fullName evidence="9">NDH-1 subunit I</fullName>
    </alternativeName>
</protein>
<keyword evidence="13" id="KW-1185">Reference proteome</keyword>
<keyword evidence="2 9" id="KW-0004">4Fe-4S</keyword>
<organism evidence="12 13">
    <name type="scientific">Helicobacter japonicus</name>
    <dbReference type="NCBI Taxonomy" id="425400"/>
    <lineage>
        <taxon>Bacteria</taxon>
        <taxon>Pseudomonadati</taxon>
        <taxon>Campylobacterota</taxon>
        <taxon>Epsilonproteobacteria</taxon>
        <taxon>Campylobacterales</taxon>
        <taxon>Helicobacteraceae</taxon>
        <taxon>Helicobacter</taxon>
    </lineage>
</organism>
<reference evidence="12 13" key="1">
    <citation type="journal article" date="2014" name="Genome Announc.">
        <title>Draft genome sequences of eight enterohepatic helicobacter species isolated from both laboratory and wild rodents.</title>
        <authorList>
            <person name="Sheh A."/>
            <person name="Shen Z."/>
            <person name="Fox J.G."/>
        </authorList>
    </citation>
    <scope>NUCLEOTIDE SEQUENCE [LARGE SCALE GENOMIC DNA]</scope>
    <source>
        <strain evidence="12 13">MIT 01-6451</strain>
    </source>
</reference>
<comment type="subunit">
    <text evidence="9">NDH-1 is composed of 14 different subunits. Subunits NuoA, H, J, K, L, M, N constitute the membrane sector of the complex.</text>
</comment>
<dbReference type="GO" id="GO:0050136">
    <property type="term" value="F:NADH dehydrogenase (quinone) (non-electrogenic) activity"/>
    <property type="evidence" value="ECO:0007669"/>
    <property type="project" value="UniProtKB-UniRule"/>
</dbReference>
<feature type="binding site" evidence="9">
    <location>
        <position position="83"/>
    </location>
    <ligand>
        <name>[4Fe-4S] cluster</name>
        <dbReference type="ChEBI" id="CHEBI:49883"/>
        <label>1</label>
    </ligand>
</feature>
<proteinExistence type="inferred from homology"/>
<feature type="binding site" evidence="9">
    <location>
        <position position="132"/>
    </location>
    <ligand>
        <name>[4Fe-4S] cluster</name>
        <dbReference type="ChEBI" id="CHEBI:49883"/>
        <label>1</label>
    </ligand>
</feature>
<dbReference type="GO" id="GO:0009060">
    <property type="term" value="P:aerobic respiration"/>
    <property type="evidence" value="ECO:0007669"/>
    <property type="project" value="TreeGrafter"/>
</dbReference>
<keyword evidence="8 9" id="KW-0411">Iron-sulfur</keyword>
<feature type="binding site" evidence="9">
    <location>
        <position position="122"/>
    </location>
    <ligand>
        <name>[4Fe-4S] cluster</name>
        <dbReference type="ChEBI" id="CHEBI:49883"/>
        <label>2</label>
    </ligand>
</feature>
<evidence type="ECO:0000256" key="2">
    <source>
        <dbReference type="ARBA" id="ARBA00022485"/>
    </source>
</evidence>
<evidence type="ECO:0000256" key="10">
    <source>
        <dbReference type="SAM" id="MobiDB-lite"/>
    </source>
</evidence>
<keyword evidence="9" id="KW-0472">Membrane</keyword>
<feature type="binding site" evidence="9">
    <location>
        <position position="86"/>
    </location>
    <ligand>
        <name>[4Fe-4S] cluster</name>
        <dbReference type="ChEBI" id="CHEBI:49883"/>
        <label>1</label>
    </ligand>
</feature>
<keyword evidence="6 9" id="KW-1278">Translocase</keyword>
<dbReference type="EMBL" id="JRMQ02000010">
    <property type="protein sequence ID" value="TLE00707.1"/>
    <property type="molecule type" value="Genomic_DNA"/>
</dbReference>
<keyword evidence="12" id="KW-0560">Oxidoreductase</keyword>
<dbReference type="Pfam" id="PF12838">
    <property type="entry name" value="Fer4_7"/>
    <property type="match status" value="1"/>
</dbReference>
<evidence type="ECO:0000256" key="3">
    <source>
        <dbReference type="ARBA" id="ARBA00022519"/>
    </source>
</evidence>
<feature type="binding site" evidence="9">
    <location>
        <position position="125"/>
    </location>
    <ligand>
        <name>[4Fe-4S] cluster</name>
        <dbReference type="ChEBI" id="CHEBI:49883"/>
        <label>2</label>
    </ligand>
</feature>
<dbReference type="RefSeq" id="WP_034362193.1">
    <property type="nucleotide sequence ID" value="NZ_CAJUDB010000009.1"/>
</dbReference>
<gene>
    <name evidence="9 12" type="primary">nuoI</name>
    <name evidence="12" type="ORF">LS65_007305</name>
</gene>
<dbReference type="NCBIfam" id="NF004542">
    <property type="entry name" value="PRK05888.2-3"/>
    <property type="match status" value="1"/>
</dbReference>
<keyword evidence="5" id="KW-0677">Repeat</keyword>
<keyword evidence="9" id="KW-0874">Quinone</keyword>
<evidence type="ECO:0000256" key="4">
    <source>
        <dbReference type="ARBA" id="ARBA00022723"/>
    </source>
</evidence>
<evidence type="ECO:0000256" key="9">
    <source>
        <dbReference type="HAMAP-Rule" id="MF_01351"/>
    </source>
</evidence>
<evidence type="ECO:0000256" key="7">
    <source>
        <dbReference type="ARBA" id="ARBA00023004"/>
    </source>
</evidence>
<name>A0A4U8TK46_9HELI</name>
<dbReference type="Gene3D" id="3.30.70.3270">
    <property type="match status" value="1"/>
</dbReference>
<dbReference type="PANTHER" id="PTHR10849">
    <property type="entry name" value="NADH DEHYDROGENASE UBIQUINONE IRON-SULFUR PROTEIN 8, MITOCHONDRIAL"/>
    <property type="match status" value="1"/>
</dbReference>
<comment type="caution">
    <text evidence="12">The sequence shown here is derived from an EMBL/GenBank/DDBJ whole genome shotgun (WGS) entry which is preliminary data.</text>
</comment>
<dbReference type="InterPro" id="IPR010226">
    <property type="entry name" value="NADH_quinone_OxRdtase_chainI"/>
</dbReference>
<dbReference type="GO" id="GO:0051539">
    <property type="term" value="F:4 iron, 4 sulfur cluster binding"/>
    <property type="evidence" value="ECO:0007669"/>
    <property type="project" value="UniProtKB-KW"/>
</dbReference>
<dbReference type="InterPro" id="IPR017896">
    <property type="entry name" value="4Fe4S_Fe-S-bd"/>
</dbReference>
<accession>A0A4U8TK46</accession>
<comment type="cofactor">
    <cofactor evidence="9">
        <name>[4Fe-4S] cluster</name>
        <dbReference type="ChEBI" id="CHEBI:49883"/>
    </cofactor>
    <text evidence="9">Binds 2 [4Fe-4S] clusters per subunit.</text>
</comment>
<comment type="function">
    <text evidence="9">NDH-1 shuttles electrons from NADH, via FMN and iron-sulfur (Fe-S) centers, to quinones in the respiratory chain. The immediate electron acceptor for the enzyme in this species is believed to be ubiquinone. Couples the redox reaction to proton translocation (for every two electrons transferred, four hydrogen ions are translocated across the cytoplasmic membrane), and thus conserves the redox energy in a proton gradient.</text>
</comment>
<keyword evidence="3" id="KW-0997">Cell inner membrane</keyword>
<feature type="compositionally biased region" description="Polar residues" evidence="10">
    <location>
        <begin position="195"/>
        <end position="218"/>
    </location>
</feature>
<evidence type="ECO:0000256" key="6">
    <source>
        <dbReference type="ARBA" id="ARBA00022967"/>
    </source>
</evidence>
<sequence>MKTDYYVLAPRKRREKQAFLTRVGITLKTTLSLDLFAGLKKSLGAFFAPKATIHYPLEIIPLSPRYRAVHKLQRLLESDIQRCIGCGLCEKICTSNCIRIITDQDTDGRKKILDYSINFGRCIYCGLCAEVCPELAIVHTDRFESASTQRALFGYKDILLESTSSLLEFDGYGSVSPNADKLVKQTPLSYVLTKEANSTDSESNTKISESPTQEGANV</sequence>
<comment type="similarity">
    <text evidence="1 9">Belongs to the complex I 23 kDa subunit family.</text>
</comment>
<keyword evidence="9" id="KW-0520">NAD</keyword>
<keyword evidence="9" id="KW-0830">Ubiquinone</keyword>
<dbReference type="GeneID" id="82321584"/>
<keyword evidence="7 9" id="KW-0408">Iron</keyword>
<dbReference type="STRING" id="425400.LS65_05390"/>
<comment type="subcellular location">
    <subcellularLocation>
        <location evidence="9">Cell membrane</location>
        <topology evidence="9">Peripheral membrane protein</topology>
    </subcellularLocation>
</comment>
<evidence type="ECO:0000256" key="8">
    <source>
        <dbReference type="ARBA" id="ARBA00023014"/>
    </source>
</evidence>